<dbReference type="InterPro" id="IPR055178">
    <property type="entry name" value="RsdA/BaiN/AoA(So)-like_dom"/>
</dbReference>
<evidence type="ECO:0000313" key="3">
    <source>
        <dbReference type="EMBL" id="MBO8480082.1"/>
    </source>
</evidence>
<evidence type="ECO:0000259" key="1">
    <source>
        <dbReference type="Pfam" id="PF03486"/>
    </source>
</evidence>
<reference evidence="3" key="2">
    <citation type="journal article" date="2021" name="PeerJ">
        <title>Extensive microbial diversity within the chicken gut microbiome revealed by metagenomics and culture.</title>
        <authorList>
            <person name="Gilroy R."/>
            <person name="Ravi A."/>
            <person name="Getino M."/>
            <person name="Pursley I."/>
            <person name="Horton D.L."/>
            <person name="Alikhan N.F."/>
            <person name="Baker D."/>
            <person name="Gharbi K."/>
            <person name="Hall N."/>
            <person name="Watson M."/>
            <person name="Adriaenssens E.M."/>
            <person name="Foster-Nyarko E."/>
            <person name="Jarju S."/>
            <person name="Secka A."/>
            <person name="Antonio M."/>
            <person name="Oren A."/>
            <person name="Chaudhuri R.R."/>
            <person name="La Ragione R."/>
            <person name="Hildebrand F."/>
            <person name="Pallen M.J."/>
        </authorList>
    </citation>
    <scope>NUCLEOTIDE SEQUENCE</scope>
    <source>
        <strain evidence="3">B3-1481</strain>
    </source>
</reference>
<dbReference type="SUPFAM" id="SSF51905">
    <property type="entry name" value="FAD/NAD(P)-binding domain"/>
    <property type="match status" value="1"/>
</dbReference>
<accession>A0A9D9IVT5</accession>
<dbReference type="Proteomes" id="UP000823769">
    <property type="component" value="Unassembled WGS sequence"/>
</dbReference>
<dbReference type="PANTHER" id="PTHR42887">
    <property type="entry name" value="OS12G0638800 PROTEIN"/>
    <property type="match status" value="1"/>
</dbReference>
<sequence length="279" mass="30376">MRVAVIGAGAAGCFFAAEAKRRAPDIEMTVYEAGRKPMAKLALTGGGRCNITNTFESVGSLPKVYPRGDKFMKRALKRFGSRDLLQWFEAEGVRFVSQPDGCVFPESQDAMQIVRTLERLMRRSGVELCCGRRVLKIVPKNGTFVLEFADGSRENADRVVLAAGGSSTDFLNRLLPECVEVVPAVPSLFTFKIDDAGLRSLMGTVVQHAAMSLEGTSFRSEGVLLLTDWGVSGPATLKLSSYAARYLSEHAYEAGLLINWTGLPETELRERLLSACAAN</sequence>
<evidence type="ECO:0000259" key="2">
    <source>
        <dbReference type="Pfam" id="PF22780"/>
    </source>
</evidence>
<protein>
    <submittedName>
        <fullName evidence="3">Aminoacetone oxidase family FAD-binding enzyme</fullName>
    </submittedName>
</protein>
<evidence type="ECO:0000313" key="4">
    <source>
        <dbReference type="Proteomes" id="UP000823769"/>
    </source>
</evidence>
<proteinExistence type="predicted"/>
<name>A0A9D9IVT5_9BACT</name>
<dbReference type="InterPro" id="IPR036188">
    <property type="entry name" value="FAD/NAD-bd_sf"/>
</dbReference>
<dbReference type="EMBL" id="JADILW010000046">
    <property type="protein sequence ID" value="MBO8480082.1"/>
    <property type="molecule type" value="Genomic_DNA"/>
</dbReference>
<dbReference type="Gene3D" id="3.50.50.60">
    <property type="entry name" value="FAD/NAD(P)-binding domain"/>
    <property type="match status" value="1"/>
</dbReference>
<dbReference type="InterPro" id="IPR004792">
    <property type="entry name" value="BaiN-like"/>
</dbReference>
<feature type="domain" description="RsdA/BaiN/AoA(So)-like insert" evidence="2">
    <location>
        <begin position="185"/>
        <end position="272"/>
    </location>
</feature>
<dbReference type="NCBIfam" id="TIGR00275">
    <property type="entry name" value="aminoacetone oxidase family FAD-binding enzyme"/>
    <property type="match status" value="1"/>
</dbReference>
<dbReference type="PANTHER" id="PTHR42887:SF2">
    <property type="entry name" value="OS12G0638800 PROTEIN"/>
    <property type="match status" value="1"/>
</dbReference>
<dbReference type="Pfam" id="PF03486">
    <property type="entry name" value="HI0933_like"/>
    <property type="match status" value="1"/>
</dbReference>
<comment type="caution">
    <text evidence="3">The sequence shown here is derived from an EMBL/GenBank/DDBJ whole genome shotgun (WGS) entry which is preliminary data.</text>
</comment>
<dbReference type="Gene3D" id="2.40.30.10">
    <property type="entry name" value="Translation factors"/>
    <property type="match status" value="1"/>
</dbReference>
<dbReference type="SUPFAM" id="SSF160996">
    <property type="entry name" value="HI0933 insert domain-like"/>
    <property type="match status" value="1"/>
</dbReference>
<reference evidence="3" key="1">
    <citation type="submission" date="2020-10" db="EMBL/GenBank/DDBJ databases">
        <authorList>
            <person name="Gilroy R."/>
        </authorList>
    </citation>
    <scope>NUCLEOTIDE SEQUENCE</scope>
    <source>
        <strain evidence="3">B3-1481</strain>
    </source>
</reference>
<feature type="domain" description="RsdA/BaiN/AoA(So)-like Rossmann fold-like" evidence="1">
    <location>
        <begin position="2"/>
        <end position="168"/>
    </location>
</feature>
<feature type="non-terminal residue" evidence="3">
    <location>
        <position position="279"/>
    </location>
</feature>
<dbReference type="InterPro" id="IPR057661">
    <property type="entry name" value="RsdA/BaiN/AoA(So)_Rossmann"/>
</dbReference>
<dbReference type="AlphaFoldDB" id="A0A9D9IVT5"/>
<dbReference type="Pfam" id="PF22780">
    <property type="entry name" value="HI0933_like_1st"/>
    <property type="match status" value="1"/>
</dbReference>
<organism evidence="3 4">
    <name type="scientific">Candidatus Cryptobacteroides avistercoris</name>
    <dbReference type="NCBI Taxonomy" id="2840758"/>
    <lineage>
        <taxon>Bacteria</taxon>
        <taxon>Pseudomonadati</taxon>
        <taxon>Bacteroidota</taxon>
        <taxon>Bacteroidia</taxon>
        <taxon>Bacteroidales</taxon>
        <taxon>Candidatus Cryptobacteroides</taxon>
    </lineage>
</organism>
<gene>
    <name evidence="3" type="ORF">IAB76_03090</name>
</gene>